<evidence type="ECO:0000313" key="4">
    <source>
        <dbReference type="EMBL" id="APG46799.1"/>
    </source>
</evidence>
<proteinExistence type="predicted"/>
<dbReference type="EC" id="1.14.13.-" evidence="4"/>
<protein>
    <submittedName>
        <fullName evidence="4">Epoxidase LasC</fullName>
        <ecNumber evidence="4">1.14.13.-</ecNumber>
    </submittedName>
</protein>
<evidence type="ECO:0000256" key="3">
    <source>
        <dbReference type="SAM" id="Phobius"/>
    </source>
</evidence>
<dbReference type="OrthoDB" id="9790035at2"/>
<dbReference type="EMBL" id="CP016364">
    <property type="protein sequence ID" value="APG46799.1"/>
    <property type="molecule type" value="Genomic_DNA"/>
</dbReference>
<evidence type="ECO:0000313" key="5">
    <source>
        <dbReference type="Proteomes" id="UP000183859"/>
    </source>
</evidence>
<keyword evidence="3" id="KW-0812">Transmembrane</keyword>
<gene>
    <name evidence="4" type="ORF">PhaeoP97_01376</name>
</gene>
<dbReference type="PANTHER" id="PTHR43747">
    <property type="entry name" value="FAD-BINDING PROTEIN"/>
    <property type="match status" value="1"/>
</dbReference>
<evidence type="ECO:0000256" key="1">
    <source>
        <dbReference type="ARBA" id="ARBA00023002"/>
    </source>
</evidence>
<dbReference type="STRING" id="1844006.PhaeoP97_01376"/>
<organism evidence="4 5">
    <name type="scientific">Phaeobacter porticola</name>
    <dbReference type="NCBI Taxonomy" id="1844006"/>
    <lineage>
        <taxon>Bacteria</taxon>
        <taxon>Pseudomonadati</taxon>
        <taxon>Pseudomonadota</taxon>
        <taxon>Alphaproteobacteria</taxon>
        <taxon>Rhodobacterales</taxon>
        <taxon>Roseobacteraceae</taxon>
        <taxon>Phaeobacter</taxon>
    </lineage>
</organism>
<evidence type="ECO:0000256" key="2">
    <source>
        <dbReference type="SAM" id="MobiDB-lite"/>
    </source>
</evidence>
<keyword evidence="3" id="KW-1133">Transmembrane helix</keyword>
<dbReference type="GO" id="GO:0016491">
    <property type="term" value="F:oxidoreductase activity"/>
    <property type="evidence" value="ECO:0007669"/>
    <property type="project" value="UniProtKB-KW"/>
</dbReference>
<sequence>MSLFADADRPRWPDQTAAVIGSGFAGMVAAAVLARVFGTVWLIDREDHPNVPALRKTVPQAAHVHALLQSGQNVLEQVFPGFECKAIAQGSLPLKVRSGWRSFSAGRWLPPVETGVQVLSQTRPALDHLIRQQIAGIAGILPLLGRVTGLLADDAGAISGLRLLQDGTERELAVDLVVDAAGRAEQGAGWLAALGHTAPPVETGYPEVRYVSGLFSRQLDAGEDLAGWLNFASAPMTRGAVLAPVEGGRWMATATCRFDTQAPATPAEFRAFLEALPDDKISSLVRDETLVSELKSYRIASVRFNRFDQATQPLPLGYLPIGDRIATFNPLYGQGMSVAALQCQALADALGQVTTADPSSDWRAALAAPYLASAAVPAEAAWLIGQASDMEYPAYRGQPSAAAVALNKDLRRAFATSIGRADRMRRIDQVLHLLEPLSHLSSLVHRPTGSGDPRQDTALAQARDISPALN</sequence>
<dbReference type="PANTHER" id="PTHR43747:SF5">
    <property type="entry name" value="FAD-BINDING DOMAIN-CONTAINING PROTEIN"/>
    <property type="match status" value="1"/>
</dbReference>
<dbReference type="Gene3D" id="3.50.50.60">
    <property type="entry name" value="FAD/NAD(P)-binding domain"/>
    <property type="match status" value="1"/>
</dbReference>
<dbReference type="RefSeq" id="WP_072504431.1">
    <property type="nucleotide sequence ID" value="NZ_CP016364.1"/>
</dbReference>
<dbReference type="InterPro" id="IPR050816">
    <property type="entry name" value="Flavin-dep_Halogenase_NPB"/>
</dbReference>
<feature type="region of interest" description="Disordered" evidence="2">
    <location>
        <begin position="442"/>
        <end position="470"/>
    </location>
</feature>
<reference evidence="5" key="1">
    <citation type="submission" date="2016-07" db="EMBL/GenBank/DDBJ databases">
        <title>Phaeobacter portensis sp. nov., a tropodithietic acid producing bacterium isolated from a German harbor.</title>
        <authorList>
            <person name="Freese H.M."/>
            <person name="Bunk B."/>
            <person name="Breider S."/>
            <person name="Brinkhoff T."/>
        </authorList>
    </citation>
    <scope>NUCLEOTIDE SEQUENCE [LARGE SCALE GENOMIC DNA]</scope>
    <source>
        <strain evidence="5">P97</strain>
    </source>
</reference>
<dbReference type="KEGG" id="php:PhaeoP97_01376"/>
<accession>A0A1L3I409</accession>
<dbReference type="SUPFAM" id="SSF51905">
    <property type="entry name" value="FAD/NAD(P)-binding domain"/>
    <property type="match status" value="1"/>
</dbReference>
<dbReference type="Proteomes" id="UP000183859">
    <property type="component" value="Chromosome"/>
</dbReference>
<feature type="transmembrane region" description="Helical" evidence="3">
    <location>
        <begin position="20"/>
        <end position="43"/>
    </location>
</feature>
<keyword evidence="1 4" id="KW-0560">Oxidoreductase</keyword>
<dbReference type="AlphaFoldDB" id="A0A1L3I409"/>
<dbReference type="InterPro" id="IPR036188">
    <property type="entry name" value="FAD/NAD-bd_sf"/>
</dbReference>
<keyword evidence="5" id="KW-1185">Reference proteome</keyword>
<keyword evidence="3" id="KW-0472">Membrane</keyword>
<name>A0A1L3I409_9RHOB</name>